<evidence type="ECO:0000313" key="2">
    <source>
        <dbReference type="Proteomes" id="UP000249185"/>
    </source>
</evidence>
<dbReference type="AlphaFoldDB" id="A0A2W5NBQ6"/>
<gene>
    <name evidence="1" type="ORF">DI556_09405</name>
</gene>
<reference evidence="1 2" key="1">
    <citation type="submission" date="2017-08" db="EMBL/GenBank/DDBJ databases">
        <title>Infants hospitalized years apart are colonized by the same room-sourced microbial strains.</title>
        <authorList>
            <person name="Brooks B."/>
            <person name="Olm M.R."/>
            <person name="Firek B.A."/>
            <person name="Baker R."/>
            <person name="Thomas B.C."/>
            <person name="Morowitz M.J."/>
            <person name="Banfield J.F."/>
        </authorList>
    </citation>
    <scope>NUCLEOTIDE SEQUENCE [LARGE SCALE GENOMIC DNA]</scope>
    <source>
        <strain evidence="1">S2_005_002_R2_34</strain>
    </source>
</reference>
<sequence length="64" mass="6853">MLKALTTIVLFGLLVGMTIRAVFPKQPTPKRPGPRIQTARKCPDCGAYRLGGGACPTPDCPSKR</sequence>
<accession>A0A2W5NBQ6</accession>
<dbReference type="Proteomes" id="UP000249185">
    <property type="component" value="Unassembled WGS sequence"/>
</dbReference>
<protein>
    <submittedName>
        <fullName evidence="1">Uncharacterized protein</fullName>
    </submittedName>
</protein>
<comment type="caution">
    <text evidence="1">The sequence shown here is derived from an EMBL/GenBank/DDBJ whole genome shotgun (WGS) entry which is preliminary data.</text>
</comment>
<evidence type="ECO:0000313" key="1">
    <source>
        <dbReference type="EMBL" id="PZQ49679.1"/>
    </source>
</evidence>
<dbReference type="EMBL" id="QFPW01000006">
    <property type="protein sequence ID" value="PZQ49679.1"/>
    <property type="molecule type" value="Genomic_DNA"/>
</dbReference>
<organism evidence="1 2">
    <name type="scientific">Rhodovulum sulfidophilum</name>
    <name type="common">Rhodobacter sulfidophilus</name>
    <dbReference type="NCBI Taxonomy" id="35806"/>
    <lineage>
        <taxon>Bacteria</taxon>
        <taxon>Pseudomonadati</taxon>
        <taxon>Pseudomonadota</taxon>
        <taxon>Alphaproteobacteria</taxon>
        <taxon>Rhodobacterales</taxon>
        <taxon>Paracoccaceae</taxon>
        <taxon>Rhodovulum</taxon>
    </lineage>
</organism>
<proteinExistence type="predicted"/>
<name>A0A2W5NBQ6_RHOSU</name>